<evidence type="ECO:0000313" key="2">
    <source>
        <dbReference type="Proteomes" id="UP000294513"/>
    </source>
</evidence>
<evidence type="ECO:0000313" key="1">
    <source>
        <dbReference type="EMBL" id="TDD88377.1"/>
    </source>
</evidence>
<dbReference type="Proteomes" id="UP000294513">
    <property type="component" value="Unassembled WGS sequence"/>
</dbReference>
<proteinExistence type="predicted"/>
<accession>A0A4V2YX78</accession>
<protein>
    <submittedName>
        <fullName evidence="1">Uncharacterized protein</fullName>
    </submittedName>
</protein>
<organism evidence="1 2">
    <name type="scientific">Actinomadura rubrisoli</name>
    <dbReference type="NCBI Taxonomy" id="2530368"/>
    <lineage>
        <taxon>Bacteria</taxon>
        <taxon>Bacillati</taxon>
        <taxon>Actinomycetota</taxon>
        <taxon>Actinomycetes</taxon>
        <taxon>Streptosporangiales</taxon>
        <taxon>Thermomonosporaceae</taxon>
        <taxon>Actinomadura</taxon>
    </lineage>
</organism>
<dbReference type="OrthoDB" id="3541567at2"/>
<keyword evidence="2" id="KW-1185">Reference proteome</keyword>
<dbReference type="AlphaFoldDB" id="A0A4V2YX78"/>
<reference evidence="1 2" key="1">
    <citation type="submission" date="2019-03" db="EMBL/GenBank/DDBJ databases">
        <title>Draft genome sequences of novel Actinobacteria.</title>
        <authorList>
            <person name="Sahin N."/>
            <person name="Ay H."/>
            <person name="Saygin H."/>
        </authorList>
    </citation>
    <scope>NUCLEOTIDE SEQUENCE [LARGE SCALE GENOMIC DNA]</scope>
    <source>
        <strain evidence="1 2">H3C3</strain>
    </source>
</reference>
<sequence length="73" mass="8209">MAWQDVWEQWGLIEADLHSEYGIDVEEPGLLKARTFRWLVARIRGLLSADTRLARHFAPDDDKQGVSGGAETG</sequence>
<name>A0A4V2YX78_9ACTN</name>
<comment type="caution">
    <text evidence="1">The sequence shown here is derived from an EMBL/GenBank/DDBJ whole genome shotgun (WGS) entry which is preliminary data.</text>
</comment>
<gene>
    <name evidence="1" type="ORF">E1298_15185</name>
</gene>
<dbReference type="EMBL" id="SMKU01000065">
    <property type="protein sequence ID" value="TDD88377.1"/>
    <property type="molecule type" value="Genomic_DNA"/>
</dbReference>